<name>A0A6M0SI64_9CYAN</name>
<accession>A0A6M0SI64</accession>
<evidence type="ECO:0000259" key="1">
    <source>
        <dbReference type="Pfam" id="PF04230"/>
    </source>
</evidence>
<dbReference type="Pfam" id="PF04230">
    <property type="entry name" value="PS_pyruv_trans"/>
    <property type="match status" value="1"/>
</dbReference>
<dbReference type="InterPro" id="IPR007345">
    <property type="entry name" value="Polysacch_pyruvyl_Trfase"/>
</dbReference>
<dbReference type="GO" id="GO:0016740">
    <property type="term" value="F:transferase activity"/>
    <property type="evidence" value="ECO:0007669"/>
    <property type="project" value="UniProtKB-KW"/>
</dbReference>
<evidence type="ECO:0000313" key="3">
    <source>
        <dbReference type="Proteomes" id="UP000473574"/>
    </source>
</evidence>
<dbReference type="EMBL" id="QZCE01000002">
    <property type="protein sequence ID" value="NEZ67651.1"/>
    <property type="molecule type" value="Genomic_DNA"/>
</dbReference>
<evidence type="ECO:0000313" key="2">
    <source>
        <dbReference type="EMBL" id="NEZ67651.1"/>
    </source>
</evidence>
<organism evidence="2 3">
    <name type="scientific">Adonisia turfae CCMR0082</name>
    <dbReference type="NCBI Taxonomy" id="2304604"/>
    <lineage>
        <taxon>Bacteria</taxon>
        <taxon>Bacillati</taxon>
        <taxon>Cyanobacteriota</taxon>
        <taxon>Adonisia</taxon>
        <taxon>Adonisia turfae</taxon>
    </lineage>
</organism>
<feature type="domain" description="Polysaccharide pyruvyl transferase" evidence="1">
    <location>
        <begin position="13"/>
        <end position="298"/>
    </location>
</feature>
<dbReference type="Proteomes" id="UP000473574">
    <property type="component" value="Unassembled WGS sequence"/>
</dbReference>
<comment type="caution">
    <text evidence="2">The sequence shown here is derived from an EMBL/GenBank/DDBJ whole genome shotgun (WGS) entry which is preliminary data.</text>
</comment>
<dbReference type="RefSeq" id="WP_163670888.1">
    <property type="nucleotide sequence ID" value="NZ_QZCE01000002.1"/>
</dbReference>
<sequence>MKIGIITFHHTTNYGATLQAYALSKTLASWGHTVEVIDYRPKGAVAFYLRQLLPVRNRKLDWNLNFHKHILKALQMRKFLVSSLSLSKLKCYSSDKLREIFEGSNYDAVITGSDQVWCLDTKFRGFDASYFLDFFGKTDNCLKVSYAPSVGGTQSFKNNREQVSKLLAEFDHVSVRDYHSARVIQEECGIAPTKVLDPTFLVDYEDVLVPPKAKNPYLLVYNHKELGHIQKKAIQGIAESRNLKVISIGDAWDVADDSFISVHPREWIGYFKHASYIFTNTFHGTIFSLLFRKDFTVFVGKGKRNKVFDLLTPLDLKGRIITELTGDYKVDGSQIDYDFVYKKLSPQIDNSKAFLAKALNRVCLPV</sequence>
<keyword evidence="2" id="KW-0808">Transferase</keyword>
<gene>
    <name evidence="2" type="ORF">D0962_33655</name>
</gene>
<proteinExistence type="predicted"/>
<protein>
    <submittedName>
        <fullName evidence="2">Polysaccharide pyruvyl transferase family protein</fullName>
    </submittedName>
</protein>
<reference evidence="2 3" key="1">
    <citation type="journal article" date="2020" name="Microb. Ecol.">
        <title>Ecogenomics of the Marine Benthic Filamentous Cyanobacterium Adonisia.</title>
        <authorList>
            <person name="Walter J.M."/>
            <person name="Coutinho F.H."/>
            <person name="Leomil L."/>
            <person name="Hargreaves P.I."/>
            <person name="Campeao M.E."/>
            <person name="Vieira V.V."/>
            <person name="Silva B.S."/>
            <person name="Fistarol G.O."/>
            <person name="Salomon P.S."/>
            <person name="Sawabe T."/>
            <person name="Mino S."/>
            <person name="Hosokawa M."/>
            <person name="Miyashita H."/>
            <person name="Maruyama F."/>
            <person name="van Verk M.C."/>
            <person name="Dutilh B.E."/>
            <person name="Thompson C.C."/>
            <person name="Thompson F.L."/>
        </authorList>
    </citation>
    <scope>NUCLEOTIDE SEQUENCE [LARGE SCALE GENOMIC DNA]</scope>
    <source>
        <strain evidence="2 3">CCMR0082</strain>
    </source>
</reference>
<dbReference type="AlphaFoldDB" id="A0A6M0SI64"/>